<reference evidence="2" key="1">
    <citation type="submission" date="2022-11" db="EMBL/GenBank/DDBJ databases">
        <title>Salinimicrobium profundisediminis sp. nov., isolated from deep-sea sediment of the Mariana Trench.</title>
        <authorList>
            <person name="Fu H."/>
        </authorList>
    </citation>
    <scope>NUCLEOTIDE SEQUENCE</scope>
    <source>
        <strain evidence="2">MT39</strain>
    </source>
</reference>
<evidence type="ECO:0000313" key="3">
    <source>
        <dbReference type="Proteomes" id="UP001148482"/>
    </source>
</evidence>
<feature type="transmembrane region" description="Helical" evidence="1">
    <location>
        <begin position="172"/>
        <end position="192"/>
    </location>
</feature>
<dbReference type="RefSeq" id="WP_266068937.1">
    <property type="nucleotide sequence ID" value="NZ_JAPJDA010000007.1"/>
</dbReference>
<dbReference type="Pfam" id="PF11750">
    <property type="entry name" value="DUF3307"/>
    <property type="match status" value="1"/>
</dbReference>
<evidence type="ECO:0000256" key="1">
    <source>
        <dbReference type="SAM" id="Phobius"/>
    </source>
</evidence>
<keyword evidence="1" id="KW-0812">Transmembrane</keyword>
<keyword evidence="1" id="KW-1133">Transmembrane helix</keyword>
<accession>A0A9X3CVM2</accession>
<evidence type="ECO:0000313" key="2">
    <source>
        <dbReference type="EMBL" id="MCX2837702.1"/>
    </source>
</evidence>
<proteinExistence type="predicted"/>
<feature type="transmembrane region" description="Helical" evidence="1">
    <location>
        <begin position="212"/>
        <end position="234"/>
    </location>
</feature>
<comment type="caution">
    <text evidence="2">The sequence shown here is derived from an EMBL/GenBank/DDBJ whole genome shotgun (WGS) entry which is preliminary data.</text>
</comment>
<organism evidence="2 3">
    <name type="scientific">Salinimicrobium profundisediminis</name>
    <dbReference type="NCBI Taxonomy" id="2994553"/>
    <lineage>
        <taxon>Bacteria</taxon>
        <taxon>Pseudomonadati</taxon>
        <taxon>Bacteroidota</taxon>
        <taxon>Flavobacteriia</taxon>
        <taxon>Flavobacteriales</taxon>
        <taxon>Flavobacteriaceae</taxon>
        <taxon>Salinimicrobium</taxon>
    </lineage>
</organism>
<feature type="transmembrane region" description="Helical" evidence="1">
    <location>
        <begin position="123"/>
        <end position="144"/>
    </location>
</feature>
<dbReference type="Proteomes" id="UP001148482">
    <property type="component" value="Unassembled WGS sequence"/>
</dbReference>
<dbReference type="EMBL" id="JAPJDA010000007">
    <property type="protein sequence ID" value="MCX2837702.1"/>
    <property type="molecule type" value="Genomic_DNA"/>
</dbReference>
<keyword evidence="3" id="KW-1185">Reference proteome</keyword>
<protein>
    <submittedName>
        <fullName evidence="2">DUF3307 domain-containing protein</fullName>
    </submittedName>
</protein>
<feature type="transmembrane region" description="Helical" evidence="1">
    <location>
        <begin position="89"/>
        <end position="111"/>
    </location>
</feature>
<gene>
    <name evidence="2" type="ORF">OQ279_06005</name>
</gene>
<feature type="transmembrane region" description="Helical" evidence="1">
    <location>
        <begin position="43"/>
        <end position="68"/>
    </location>
</feature>
<name>A0A9X3CVM2_9FLAO</name>
<dbReference type="AlphaFoldDB" id="A0A9X3CVM2"/>
<sequence>MTALALKLLLAHLLGDFLLQPDSWVAQKRQKKHRSPLLYAHIAIHFFVMLALLGFNFTYWLGMLIIVVTHYFIDLLKLHLEEHYHKGKLFIFDQVAHILVIAAVTYSYHAFTIEPGEFLQPVVLLFITCIVFLGPVAAIIMRLLMNRWVLPEDKENESLPQAGKYIGILERLLVFTFIVIQQWPAIGWLIAAKSILRFSDLTRAKDRKLTEYVLIGTLLSFSLSIVTGLIYFYVRNSI</sequence>
<keyword evidence="1" id="KW-0472">Membrane</keyword>
<dbReference type="InterPro" id="IPR021737">
    <property type="entry name" value="Phage_phiKZ_Orf197"/>
</dbReference>